<keyword evidence="2 4" id="KW-0456">Lyase</keyword>
<dbReference type="PROSITE" id="PS00666">
    <property type="entry name" value="DHDPS_2"/>
    <property type="match status" value="1"/>
</dbReference>
<feature type="active site" description="Schiff-base intermediate with substrate" evidence="5">
    <location>
        <position position="161"/>
    </location>
</feature>
<dbReference type="PANTHER" id="PTHR12128">
    <property type="entry name" value="DIHYDRODIPICOLINATE SYNTHASE"/>
    <property type="match status" value="1"/>
</dbReference>
<dbReference type="Proteomes" id="UP000318741">
    <property type="component" value="Chromosome"/>
</dbReference>
<protein>
    <submittedName>
        <fullName evidence="7">4-hydroxy-tetrahydrodipicolinate synthase</fullName>
        <ecNumber evidence="7">4.3.3.7</ecNumber>
    </submittedName>
</protein>
<sequence length="301" mass="31324">MFRGILVPTLTPRSADGGVDEAALRSHANWLIGKGVHGLYANGSTGEGLRLTAEERRLVTRATCEAAAGRVPVLTGVGGANLKETLAECEHAAECGAAAVAVTAPIYFRPSPEAIEEHFRRLAAESPVGVLVYNIPSFAVTIPVELTARLAKECPNVVGVKDSSGDVSAMVRLCSQILPERPDFAILTGWDAALLPMLAAGAHGGTNATANAAPELVVEVYDRVVAGDLEGARAAQWRLTTLFDAQIGVGEFPDGFRLAAEARGALPPGEPRLPQPTAALGKQGDHRRTLKGALVAAGMDA</sequence>
<gene>
    <name evidence="7" type="primary">dapA_3</name>
    <name evidence="7" type="ORF">CA12_40900</name>
</gene>
<dbReference type="KEGG" id="acaf:CA12_40900"/>
<dbReference type="InterPro" id="IPR013785">
    <property type="entry name" value="Aldolase_TIM"/>
</dbReference>
<reference evidence="7 8" key="1">
    <citation type="submission" date="2019-02" db="EMBL/GenBank/DDBJ databases">
        <title>Deep-cultivation of Planctomycetes and their phenomic and genomic characterization uncovers novel biology.</title>
        <authorList>
            <person name="Wiegand S."/>
            <person name="Jogler M."/>
            <person name="Boedeker C."/>
            <person name="Pinto D."/>
            <person name="Vollmers J."/>
            <person name="Rivas-Marin E."/>
            <person name="Kohn T."/>
            <person name="Peeters S.H."/>
            <person name="Heuer A."/>
            <person name="Rast P."/>
            <person name="Oberbeckmann S."/>
            <person name="Bunk B."/>
            <person name="Jeske O."/>
            <person name="Meyerdierks A."/>
            <person name="Storesund J.E."/>
            <person name="Kallscheuer N."/>
            <person name="Luecker S."/>
            <person name="Lage O.M."/>
            <person name="Pohl T."/>
            <person name="Merkel B.J."/>
            <person name="Hornburger P."/>
            <person name="Mueller R.-W."/>
            <person name="Bruemmer F."/>
            <person name="Labrenz M."/>
            <person name="Spormann A.M."/>
            <person name="Op den Camp H."/>
            <person name="Overmann J."/>
            <person name="Amann R."/>
            <person name="Jetten M.S.M."/>
            <person name="Mascher T."/>
            <person name="Medema M.H."/>
            <person name="Devos D.P."/>
            <person name="Kaster A.-K."/>
            <person name="Ovreas L."/>
            <person name="Rohde M."/>
            <person name="Galperin M.Y."/>
            <person name="Jogler C."/>
        </authorList>
    </citation>
    <scope>NUCLEOTIDE SEQUENCE [LARGE SCALE GENOMIC DNA]</scope>
    <source>
        <strain evidence="7 8">CA12</strain>
    </source>
</reference>
<dbReference type="InterPro" id="IPR002220">
    <property type="entry name" value="DapA-like"/>
</dbReference>
<dbReference type="SUPFAM" id="SSF51569">
    <property type="entry name" value="Aldolase"/>
    <property type="match status" value="1"/>
</dbReference>
<evidence type="ECO:0000313" key="7">
    <source>
        <dbReference type="EMBL" id="QDT17952.1"/>
    </source>
</evidence>
<dbReference type="EMBL" id="CP036265">
    <property type="protein sequence ID" value="QDT17952.1"/>
    <property type="molecule type" value="Genomic_DNA"/>
</dbReference>
<dbReference type="PANTHER" id="PTHR12128:SF66">
    <property type="entry name" value="4-HYDROXY-2-OXOGLUTARATE ALDOLASE, MITOCHONDRIAL"/>
    <property type="match status" value="1"/>
</dbReference>
<evidence type="ECO:0000256" key="4">
    <source>
        <dbReference type="PIRNR" id="PIRNR001365"/>
    </source>
</evidence>
<dbReference type="SMART" id="SM01130">
    <property type="entry name" value="DHDPS"/>
    <property type="match status" value="1"/>
</dbReference>
<dbReference type="Gene3D" id="3.20.20.70">
    <property type="entry name" value="Aldolase class I"/>
    <property type="match status" value="1"/>
</dbReference>
<feature type="binding site" evidence="6">
    <location>
        <position position="45"/>
    </location>
    <ligand>
        <name>pyruvate</name>
        <dbReference type="ChEBI" id="CHEBI:15361"/>
    </ligand>
</feature>
<evidence type="ECO:0000256" key="1">
    <source>
        <dbReference type="ARBA" id="ARBA00007592"/>
    </source>
</evidence>
<name>A0A517PF12_9PLAN</name>
<evidence type="ECO:0000256" key="3">
    <source>
        <dbReference type="ARBA" id="ARBA00023270"/>
    </source>
</evidence>
<feature type="active site" description="Proton donor/acceptor" evidence="5">
    <location>
        <position position="133"/>
    </location>
</feature>
<dbReference type="Pfam" id="PF00701">
    <property type="entry name" value="DHDPS"/>
    <property type="match status" value="1"/>
</dbReference>
<dbReference type="RefSeq" id="WP_145360942.1">
    <property type="nucleotide sequence ID" value="NZ_CP036265.1"/>
</dbReference>
<dbReference type="GO" id="GO:0005829">
    <property type="term" value="C:cytosol"/>
    <property type="evidence" value="ECO:0007669"/>
    <property type="project" value="TreeGrafter"/>
</dbReference>
<dbReference type="PROSITE" id="PS00665">
    <property type="entry name" value="DHDPS_1"/>
    <property type="match status" value="1"/>
</dbReference>
<dbReference type="InterPro" id="IPR020625">
    <property type="entry name" value="Schiff_base-form_aldolases_AS"/>
</dbReference>
<dbReference type="GO" id="GO:0008840">
    <property type="term" value="F:4-hydroxy-tetrahydrodipicolinate synthase activity"/>
    <property type="evidence" value="ECO:0007669"/>
    <property type="project" value="UniProtKB-EC"/>
</dbReference>
<keyword evidence="8" id="KW-1185">Reference proteome</keyword>
<dbReference type="OrthoDB" id="9771791at2"/>
<evidence type="ECO:0000256" key="5">
    <source>
        <dbReference type="PIRSR" id="PIRSR001365-1"/>
    </source>
</evidence>
<dbReference type="PRINTS" id="PR00146">
    <property type="entry name" value="DHPICSNTHASE"/>
</dbReference>
<dbReference type="GO" id="GO:0044281">
    <property type="term" value="P:small molecule metabolic process"/>
    <property type="evidence" value="ECO:0007669"/>
    <property type="project" value="UniProtKB-ARBA"/>
</dbReference>
<keyword evidence="3" id="KW-0704">Schiff base</keyword>
<accession>A0A517PF12</accession>
<evidence type="ECO:0000313" key="8">
    <source>
        <dbReference type="Proteomes" id="UP000318741"/>
    </source>
</evidence>
<evidence type="ECO:0000256" key="6">
    <source>
        <dbReference type="PIRSR" id="PIRSR001365-2"/>
    </source>
</evidence>
<dbReference type="EC" id="4.3.3.7" evidence="7"/>
<proteinExistence type="inferred from homology"/>
<comment type="similarity">
    <text evidence="1 4">Belongs to the DapA family.</text>
</comment>
<evidence type="ECO:0000256" key="2">
    <source>
        <dbReference type="ARBA" id="ARBA00023239"/>
    </source>
</evidence>
<organism evidence="7 8">
    <name type="scientific">Alienimonas californiensis</name>
    <dbReference type="NCBI Taxonomy" id="2527989"/>
    <lineage>
        <taxon>Bacteria</taxon>
        <taxon>Pseudomonadati</taxon>
        <taxon>Planctomycetota</taxon>
        <taxon>Planctomycetia</taxon>
        <taxon>Planctomycetales</taxon>
        <taxon>Planctomycetaceae</taxon>
        <taxon>Alienimonas</taxon>
    </lineage>
</organism>
<dbReference type="InterPro" id="IPR020624">
    <property type="entry name" value="Schiff_base-form_aldolases_CS"/>
</dbReference>
<dbReference type="PIRSF" id="PIRSF001365">
    <property type="entry name" value="DHDPS"/>
    <property type="match status" value="1"/>
</dbReference>
<dbReference type="CDD" id="cd00408">
    <property type="entry name" value="DHDPS-like"/>
    <property type="match status" value="1"/>
</dbReference>
<dbReference type="AlphaFoldDB" id="A0A517PF12"/>